<proteinExistence type="inferred from homology"/>
<dbReference type="InterPro" id="IPR012463">
    <property type="entry name" value="Ninja_motif"/>
</dbReference>
<feature type="region of interest" description="Disordered" evidence="5">
    <location>
        <begin position="124"/>
        <end position="189"/>
    </location>
</feature>
<evidence type="ECO:0000256" key="1">
    <source>
        <dbReference type="ARBA" id="ARBA00004123"/>
    </source>
</evidence>
<evidence type="ECO:0000313" key="9">
    <source>
        <dbReference type="Proteomes" id="UP000237105"/>
    </source>
</evidence>
<dbReference type="STRING" id="3476.A0A2P5BBN1"/>
<evidence type="ECO:0000256" key="3">
    <source>
        <dbReference type="ARBA" id="ARBA00023242"/>
    </source>
</evidence>
<protein>
    <recommendedName>
        <fullName evidence="4">Ninja-family protein</fullName>
    </recommendedName>
    <alternativeName>
        <fullName evidence="4">ABI-binding protein</fullName>
    </alternativeName>
</protein>
<feature type="compositionally biased region" description="Basic and acidic residues" evidence="5">
    <location>
        <begin position="157"/>
        <end position="177"/>
    </location>
</feature>
<comment type="caution">
    <text evidence="8">The sequence shown here is derived from an EMBL/GenBank/DDBJ whole genome shotgun (WGS) entry which is preliminary data.</text>
</comment>
<dbReference type="GO" id="GO:0045892">
    <property type="term" value="P:negative regulation of DNA-templated transcription"/>
    <property type="evidence" value="ECO:0007669"/>
    <property type="project" value="TreeGrafter"/>
</dbReference>
<dbReference type="GO" id="GO:0005634">
    <property type="term" value="C:nucleus"/>
    <property type="evidence" value="ECO:0007669"/>
    <property type="project" value="UniProtKB-SubCell"/>
</dbReference>
<comment type="function">
    <text evidence="4">Acts as a negative regulator of abscisic acid (ABA) response.</text>
</comment>
<keyword evidence="3 4" id="KW-0539">Nucleus</keyword>
<reference evidence="9" key="1">
    <citation type="submission" date="2016-06" db="EMBL/GenBank/DDBJ databases">
        <title>Parallel loss of symbiosis genes in relatives of nitrogen-fixing non-legume Parasponia.</title>
        <authorList>
            <person name="Van Velzen R."/>
            <person name="Holmer R."/>
            <person name="Bu F."/>
            <person name="Rutten L."/>
            <person name="Van Zeijl A."/>
            <person name="Liu W."/>
            <person name="Santuari L."/>
            <person name="Cao Q."/>
            <person name="Sharma T."/>
            <person name="Shen D."/>
            <person name="Roswanjaya Y."/>
            <person name="Wardhani T."/>
            <person name="Kalhor M.S."/>
            <person name="Jansen J."/>
            <person name="Van den Hoogen J."/>
            <person name="Gungor B."/>
            <person name="Hartog M."/>
            <person name="Hontelez J."/>
            <person name="Verver J."/>
            <person name="Yang W.-C."/>
            <person name="Schijlen E."/>
            <person name="Repin R."/>
            <person name="Schilthuizen M."/>
            <person name="Schranz E."/>
            <person name="Heidstra R."/>
            <person name="Miyata K."/>
            <person name="Fedorova E."/>
            <person name="Kohlen W."/>
            <person name="Bisseling T."/>
            <person name="Smit S."/>
            <person name="Geurts R."/>
        </authorList>
    </citation>
    <scope>NUCLEOTIDE SEQUENCE [LARGE SCALE GENOMIC DNA]</scope>
    <source>
        <strain evidence="9">cv. WU1-14</strain>
    </source>
</reference>
<keyword evidence="9" id="KW-1185">Reference proteome</keyword>
<comment type="similarity">
    <text evidence="2 4">Belongs to the Ninja family.</text>
</comment>
<dbReference type="OrthoDB" id="667358at2759"/>
<name>A0A2P5BBN1_PARAD</name>
<dbReference type="Proteomes" id="UP000237105">
    <property type="component" value="Unassembled WGS sequence"/>
</dbReference>
<evidence type="ECO:0000259" key="6">
    <source>
        <dbReference type="Pfam" id="PF07897"/>
    </source>
</evidence>
<dbReference type="PANTHER" id="PTHR31413">
    <property type="entry name" value="AFP HOMOLOG 2"/>
    <property type="match status" value="1"/>
</dbReference>
<dbReference type="GO" id="GO:0007165">
    <property type="term" value="P:signal transduction"/>
    <property type="evidence" value="ECO:0007669"/>
    <property type="project" value="InterPro"/>
</dbReference>
<evidence type="ECO:0000256" key="4">
    <source>
        <dbReference type="RuleBase" id="RU369029"/>
    </source>
</evidence>
<evidence type="ECO:0000259" key="7">
    <source>
        <dbReference type="Pfam" id="PF16135"/>
    </source>
</evidence>
<dbReference type="InterPro" id="IPR031307">
    <property type="entry name" value="Ninja_fam"/>
</dbReference>
<dbReference type="GO" id="GO:0009737">
    <property type="term" value="P:response to abscisic acid"/>
    <property type="evidence" value="ECO:0007669"/>
    <property type="project" value="TreeGrafter"/>
</dbReference>
<feature type="domain" description="Ethylene-responsive binding factor-associated repression" evidence="6">
    <location>
        <begin position="50"/>
        <end position="87"/>
    </location>
</feature>
<evidence type="ECO:0000313" key="8">
    <source>
        <dbReference type="EMBL" id="PON46186.1"/>
    </source>
</evidence>
<dbReference type="PANTHER" id="PTHR31413:SF31">
    <property type="entry name" value="NINJA-FAMILY PROTEIN AFP3"/>
    <property type="match status" value="1"/>
</dbReference>
<feature type="compositionally biased region" description="Basic and acidic residues" evidence="5">
    <location>
        <begin position="129"/>
        <end position="142"/>
    </location>
</feature>
<dbReference type="EMBL" id="JXTB01000316">
    <property type="protein sequence ID" value="PON46186.1"/>
    <property type="molecule type" value="Genomic_DNA"/>
</dbReference>
<evidence type="ECO:0000256" key="5">
    <source>
        <dbReference type="SAM" id="MobiDB-lite"/>
    </source>
</evidence>
<gene>
    <name evidence="8" type="ORF">PanWU01x14_253100</name>
</gene>
<sequence length="398" mass="42972">MAQTEEGQNRASQQQYLSIPLSNFSTDLFQRLVSRNHFSEKSHDQKDEEEDADEIELSLGLSLNGRFGVDPRAQNRLSLKRSSSISDFTTTNLTGEDIARRHVTPANAAAACPAPLTRACSLPTETEEEWRKRKELQTLRRMEAKRKRSEKHRNFKAARDRSSRAPAEENGGEEDRGGANGSRQSRERSLKVVDEFSSMAVPAGWVSGGNGEKDNGPVVSGGLDGLTVLTQPSLQGSMASHGSGSSGISEANSLAGQGHNAGVNKCPEVISPAGLQSLPESEQKLAIPPGPLTREKSGGLDSVVTENQSSTPAFSKKGAKDIVRNVLEDMPCVSTTGVGPNGKRIEGFLYRYRKDEEVRIVCVCHGSFLSPAEFVKHAGGGDVDHPLKHIVVNPTSFL</sequence>
<dbReference type="Pfam" id="PF07897">
    <property type="entry name" value="EAR"/>
    <property type="match status" value="1"/>
</dbReference>
<dbReference type="InterPro" id="IPR032310">
    <property type="entry name" value="NLS_NINJA_AFP-like"/>
</dbReference>
<comment type="subcellular location">
    <subcellularLocation>
        <location evidence="1 4">Nucleus</location>
    </subcellularLocation>
</comment>
<organism evidence="8 9">
    <name type="scientific">Parasponia andersonii</name>
    <name type="common">Sponia andersonii</name>
    <dbReference type="NCBI Taxonomy" id="3476"/>
    <lineage>
        <taxon>Eukaryota</taxon>
        <taxon>Viridiplantae</taxon>
        <taxon>Streptophyta</taxon>
        <taxon>Embryophyta</taxon>
        <taxon>Tracheophyta</taxon>
        <taxon>Spermatophyta</taxon>
        <taxon>Magnoliopsida</taxon>
        <taxon>eudicotyledons</taxon>
        <taxon>Gunneridae</taxon>
        <taxon>Pentapetalae</taxon>
        <taxon>rosids</taxon>
        <taxon>fabids</taxon>
        <taxon>Rosales</taxon>
        <taxon>Cannabaceae</taxon>
        <taxon>Parasponia</taxon>
    </lineage>
</organism>
<dbReference type="AlphaFoldDB" id="A0A2P5BBN1"/>
<dbReference type="InterPro" id="IPR032308">
    <property type="entry name" value="TDBD"/>
</dbReference>
<dbReference type="Pfam" id="PF16135">
    <property type="entry name" value="TDBD"/>
    <property type="match status" value="1"/>
</dbReference>
<evidence type="ECO:0000256" key="2">
    <source>
        <dbReference type="ARBA" id="ARBA00006081"/>
    </source>
</evidence>
<dbReference type="Pfam" id="PF16136">
    <property type="entry name" value="NLS_NINJA_AFP"/>
    <property type="match status" value="1"/>
</dbReference>
<feature type="domain" description="Tify" evidence="7">
    <location>
        <begin position="359"/>
        <end position="392"/>
    </location>
</feature>
<accession>A0A2P5BBN1</accession>
<feature type="compositionally biased region" description="Basic residues" evidence="5">
    <location>
        <begin position="143"/>
        <end position="156"/>
    </location>
</feature>